<gene>
    <name evidence="1" type="ORF">UY76_C0051G0001</name>
</gene>
<organism evidence="1 2">
    <name type="scientific">Candidatus Uhrbacteria bacterium GW2011_GWA2_52_8d</name>
    <dbReference type="NCBI Taxonomy" id="1618979"/>
    <lineage>
        <taxon>Bacteria</taxon>
        <taxon>Candidatus Uhriibacteriota</taxon>
    </lineage>
</organism>
<accession>A0A0G1XLF9</accession>
<dbReference type="Proteomes" id="UP000034054">
    <property type="component" value="Unassembled WGS sequence"/>
</dbReference>
<sequence length="279" mass="31344">MTKTGNGRGPRLSARDRTIALLASCTDLVVRDTRDRPSLEILTHALQAFKGGTLAHVYARPTDSPDQTTRHLLFSELFEDLAFLAPKLKKYLRARGIRFVGEVYYARFDRRSAAAVRYGEEILGALQTYLGLPREINPLLDGWTPPYWSEPSFPATLSAPVIEVLGDKSSRDVRNRWCEVGYTSTARWIHKGGDHYIGTWLRDLRATPGVEQGNPTNAWGVGQLEDLQSTLSRVPNLWAAALIPPDWQAPEGVPEVWTRLLEDEILPAIEAEEERKRLA</sequence>
<protein>
    <submittedName>
        <fullName evidence="1">Uncharacterized protein</fullName>
    </submittedName>
</protein>
<proteinExistence type="predicted"/>
<reference evidence="1 2" key="1">
    <citation type="journal article" date="2015" name="Nature">
        <title>rRNA introns, odd ribosomes, and small enigmatic genomes across a large radiation of phyla.</title>
        <authorList>
            <person name="Brown C.T."/>
            <person name="Hug L.A."/>
            <person name="Thomas B.C."/>
            <person name="Sharon I."/>
            <person name="Castelle C.J."/>
            <person name="Singh A."/>
            <person name="Wilkins M.J."/>
            <person name="Williams K.H."/>
            <person name="Banfield J.F."/>
        </authorList>
    </citation>
    <scope>NUCLEOTIDE SEQUENCE [LARGE SCALE GENOMIC DNA]</scope>
</reference>
<comment type="caution">
    <text evidence="1">The sequence shown here is derived from an EMBL/GenBank/DDBJ whole genome shotgun (WGS) entry which is preliminary data.</text>
</comment>
<dbReference type="AlphaFoldDB" id="A0A0G1XLF9"/>
<feature type="non-terminal residue" evidence="1">
    <location>
        <position position="279"/>
    </location>
</feature>
<dbReference type="EMBL" id="LCRH01000051">
    <property type="protein sequence ID" value="KKW31736.1"/>
    <property type="molecule type" value="Genomic_DNA"/>
</dbReference>
<evidence type="ECO:0000313" key="1">
    <source>
        <dbReference type="EMBL" id="KKW31736.1"/>
    </source>
</evidence>
<evidence type="ECO:0000313" key="2">
    <source>
        <dbReference type="Proteomes" id="UP000034054"/>
    </source>
</evidence>
<name>A0A0G1XLF9_9BACT</name>